<dbReference type="InterPro" id="IPR029044">
    <property type="entry name" value="Nucleotide-diphossugar_trans"/>
</dbReference>
<dbReference type="SUPFAM" id="SSF53448">
    <property type="entry name" value="Nucleotide-diphospho-sugar transferases"/>
    <property type="match status" value="1"/>
</dbReference>
<dbReference type="PANTHER" id="PTHR10859">
    <property type="entry name" value="GLYCOSYL TRANSFERASE"/>
    <property type="match status" value="1"/>
</dbReference>
<dbReference type="RefSeq" id="WP_073591078.1">
    <property type="nucleotide sequence ID" value="NZ_FRFD01000016.1"/>
</dbReference>
<dbReference type="OrthoDB" id="9810303at2"/>
<accession>A0A1M7YNA1</accession>
<sequence>MDIIIIPAYNPDMKLIHLVEELYKKKLNHIVVVNDGSDQSALDIFHKLDEYAVVLTHGVNRGKGAAIKTALKYIFDNFDEEDNVVILDADGQHRPVDAVRILYELHNSSSDLVLGVRSFTGKVPFPSLIGNTITKYVFRLFNGKWISDTQTGLRAFSYKMIHQLLNVKGERFEYEMNVLLYCVRRDLKISEVPIATIYHDSKNSCSHFRVIWDSIRIYGNLLAFSGASFLSFLLDYLIFFPLVWMFGKMGAADGIALIWGNIAARFVSAAFNYFLNSTFVFRCKENRMKSIIHYAMLAGGILALNTCILYALNNLLNLNRAMAKLITEVLLFIISFTVQRFIIFRKTTVKRRKYFLAVIIITVMLLTGCSPARTMIGGCYRMIGSQVSIIL</sequence>
<dbReference type="InterPro" id="IPR001173">
    <property type="entry name" value="Glyco_trans_2-like"/>
</dbReference>
<dbReference type="GO" id="GO:0006487">
    <property type="term" value="P:protein N-linked glycosylation"/>
    <property type="evidence" value="ECO:0007669"/>
    <property type="project" value="TreeGrafter"/>
</dbReference>
<dbReference type="STRING" id="1121345.SAMN02745217_04453"/>
<evidence type="ECO:0000256" key="4">
    <source>
        <dbReference type="ARBA" id="ARBA00023136"/>
    </source>
</evidence>
<evidence type="ECO:0000313" key="8">
    <source>
        <dbReference type="EMBL" id="SHO54016.1"/>
    </source>
</evidence>
<keyword evidence="8" id="KW-0808">Transferase</keyword>
<dbReference type="InterPro" id="IPR007267">
    <property type="entry name" value="GtrA_DPMS_TM"/>
</dbReference>
<evidence type="ECO:0000256" key="5">
    <source>
        <dbReference type="SAM" id="Phobius"/>
    </source>
</evidence>
<evidence type="ECO:0000259" key="7">
    <source>
        <dbReference type="Pfam" id="PF04138"/>
    </source>
</evidence>
<evidence type="ECO:0000256" key="1">
    <source>
        <dbReference type="ARBA" id="ARBA00004141"/>
    </source>
</evidence>
<evidence type="ECO:0000256" key="2">
    <source>
        <dbReference type="ARBA" id="ARBA00022692"/>
    </source>
</evidence>
<evidence type="ECO:0000259" key="6">
    <source>
        <dbReference type="Pfam" id="PF00535"/>
    </source>
</evidence>
<proteinExistence type="predicted"/>
<reference evidence="8 9" key="1">
    <citation type="submission" date="2016-12" db="EMBL/GenBank/DDBJ databases">
        <authorList>
            <person name="Song W.-J."/>
            <person name="Kurnit D.M."/>
        </authorList>
    </citation>
    <scope>NUCLEOTIDE SEQUENCE [LARGE SCALE GENOMIC DNA]</scope>
    <source>
        <strain evidence="8 9">DSM 12503</strain>
    </source>
</reference>
<gene>
    <name evidence="8" type="ORF">SAMN02745217_04453</name>
</gene>
<organism evidence="8 9">
    <name type="scientific">Anaerocolumna xylanovorans DSM 12503</name>
    <dbReference type="NCBI Taxonomy" id="1121345"/>
    <lineage>
        <taxon>Bacteria</taxon>
        <taxon>Bacillati</taxon>
        <taxon>Bacillota</taxon>
        <taxon>Clostridia</taxon>
        <taxon>Lachnospirales</taxon>
        <taxon>Lachnospiraceae</taxon>
        <taxon>Anaerocolumna</taxon>
    </lineage>
</organism>
<feature type="transmembrane region" description="Helical" evidence="5">
    <location>
        <begin position="221"/>
        <end position="244"/>
    </location>
</feature>
<keyword evidence="2 5" id="KW-0812">Transmembrane</keyword>
<dbReference type="GO" id="GO:0016020">
    <property type="term" value="C:membrane"/>
    <property type="evidence" value="ECO:0007669"/>
    <property type="project" value="UniProtKB-SubCell"/>
</dbReference>
<feature type="transmembrane region" description="Helical" evidence="5">
    <location>
        <begin position="355"/>
        <end position="376"/>
    </location>
</feature>
<name>A0A1M7YNA1_9FIRM</name>
<evidence type="ECO:0000256" key="3">
    <source>
        <dbReference type="ARBA" id="ARBA00022989"/>
    </source>
</evidence>
<dbReference type="CDD" id="cd04179">
    <property type="entry name" value="DPM_DPG-synthase_like"/>
    <property type="match status" value="1"/>
</dbReference>
<dbReference type="GO" id="GO:0016740">
    <property type="term" value="F:transferase activity"/>
    <property type="evidence" value="ECO:0007669"/>
    <property type="project" value="UniProtKB-KW"/>
</dbReference>
<keyword evidence="3 5" id="KW-1133">Transmembrane helix</keyword>
<dbReference type="GO" id="GO:0000271">
    <property type="term" value="P:polysaccharide biosynthetic process"/>
    <property type="evidence" value="ECO:0007669"/>
    <property type="project" value="InterPro"/>
</dbReference>
<keyword evidence="9" id="KW-1185">Reference proteome</keyword>
<feature type="domain" description="Glycosyltransferase 2-like" evidence="6">
    <location>
        <begin position="4"/>
        <end position="126"/>
    </location>
</feature>
<dbReference type="PANTHER" id="PTHR10859:SF114">
    <property type="entry name" value="DOLICHOL-PHOSPHATE MANNOSYLTRANSFERASE"/>
    <property type="match status" value="1"/>
</dbReference>
<feature type="transmembrane region" description="Helical" evidence="5">
    <location>
        <begin position="325"/>
        <end position="343"/>
    </location>
</feature>
<dbReference type="Pfam" id="PF04138">
    <property type="entry name" value="GtrA_DPMS_TM"/>
    <property type="match status" value="1"/>
</dbReference>
<comment type="subcellular location">
    <subcellularLocation>
        <location evidence="1">Membrane</location>
        <topology evidence="1">Multi-pass membrane protein</topology>
    </subcellularLocation>
</comment>
<dbReference type="EMBL" id="FRFD01000016">
    <property type="protein sequence ID" value="SHO54016.1"/>
    <property type="molecule type" value="Genomic_DNA"/>
</dbReference>
<dbReference type="Gene3D" id="3.90.550.10">
    <property type="entry name" value="Spore Coat Polysaccharide Biosynthesis Protein SpsA, Chain A"/>
    <property type="match status" value="1"/>
</dbReference>
<dbReference type="Proteomes" id="UP000184612">
    <property type="component" value="Unassembled WGS sequence"/>
</dbReference>
<dbReference type="AlphaFoldDB" id="A0A1M7YNA1"/>
<feature type="domain" description="GtrA/DPMS transmembrane" evidence="7">
    <location>
        <begin position="224"/>
        <end position="344"/>
    </location>
</feature>
<keyword evidence="4 5" id="KW-0472">Membrane</keyword>
<feature type="transmembrane region" description="Helical" evidence="5">
    <location>
        <begin position="291"/>
        <end position="313"/>
    </location>
</feature>
<dbReference type="Pfam" id="PF00535">
    <property type="entry name" value="Glycos_transf_2"/>
    <property type="match status" value="1"/>
</dbReference>
<feature type="transmembrane region" description="Helical" evidence="5">
    <location>
        <begin position="256"/>
        <end position="279"/>
    </location>
</feature>
<evidence type="ECO:0000313" key="9">
    <source>
        <dbReference type="Proteomes" id="UP000184612"/>
    </source>
</evidence>
<protein>
    <submittedName>
        <fullName evidence="8">Glycosyltransferase involved in cell wall bisynthesis</fullName>
    </submittedName>
</protein>